<feature type="transmembrane region" description="Helical" evidence="6">
    <location>
        <begin position="113"/>
        <end position="130"/>
    </location>
</feature>
<feature type="transmembrane region" description="Helical" evidence="6">
    <location>
        <begin position="189"/>
        <end position="205"/>
    </location>
</feature>
<evidence type="ECO:0000313" key="7">
    <source>
        <dbReference type="EMBL" id="RAW03059.1"/>
    </source>
</evidence>
<dbReference type="Proteomes" id="UP000251889">
    <property type="component" value="Unassembled WGS sequence"/>
</dbReference>
<comment type="subcellular location">
    <subcellularLocation>
        <location evidence="1">Cell membrane</location>
        <topology evidence="1">Multi-pass membrane protein</topology>
    </subcellularLocation>
</comment>
<dbReference type="GO" id="GO:0006865">
    <property type="term" value="P:amino acid transport"/>
    <property type="evidence" value="ECO:0007669"/>
    <property type="project" value="InterPro"/>
</dbReference>
<evidence type="ECO:0008006" key="9">
    <source>
        <dbReference type="Google" id="ProtNLM"/>
    </source>
</evidence>
<feature type="transmembrane region" description="Helical" evidence="6">
    <location>
        <begin position="6"/>
        <end position="27"/>
    </location>
</feature>
<evidence type="ECO:0000256" key="1">
    <source>
        <dbReference type="ARBA" id="ARBA00004651"/>
    </source>
</evidence>
<evidence type="ECO:0000256" key="2">
    <source>
        <dbReference type="ARBA" id="ARBA00022475"/>
    </source>
</evidence>
<keyword evidence="3 6" id="KW-0812">Transmembrane</keyword>
<keyword evidence="8" id="KW-1185">Reference proteome</keyword>
<dbReference type="OrthoDB" id="9342487at2"/>
<dbReference type="EMBL" id="QMFY01000001">
    <property type="protein sequence ID" value="RAW03059.1"/>
    <property type="molecule type" value="Genomic_DNA"/>
</dbReference>
<evidence type="ECO:0000256" key="6">
    <source>
        <dbReference type="SAM" id="Phobius"/>
    </source>
</evidence>
<keyword evidence="2" id="KW-1003">Cell membrane</keyword>
<evidence type="ECO:0000256" key="4">
    <source>
        <dbReference type="ARBA" id="ARBA00022989"/>
    </source>
</evidence>
<dbReference type="InterPro" id="IPR001123">
    <property type="entry name" value="LeuE-type"/>
</dbReference>
<protein>
    <recommendedName>
        <fullName evidence="9">Lysine transporter LysE</fullName>
    </recommendedName>
</protein>
<organism evidence="7 8">
    <name type="scientific">Pseudochryseolinea flava</name>
    <dbReference type="NCBI Taxonomy" id="2059302"/>
    <lineage>
        <taxon>Bacteria</taxon>
        <taxon>Pseudomonadati</taxon>
        <taxon>Bacteroidota</taxon>
        <taxon>Cytophagia</taxon>
        <taxon>Cytophagales</taxon>
        <taxon>Fulvivirgaceae</taxon>
        <taxon>Pseudochryseolinea</taxon>
    </lineage>
</organism>
<keyword evidence="4 6" id="KW-1133">Transmembrane helix</keyword>
<evidence type="ECO:0000256" key="5">
    <source>
        <dbReference type="ARBA" id="ARBA00023136"/>
    </source>
</evidence>
<comment type="caution">
    <text evidence="7">The sequence shown here is derived from an EMBL/GenBank/DDBJ whole genome shotgun (WGS) entry which is preliminary data.</text>
</comment>
<sequence length="206" mass="22617">MSIVVAFTLGFVFSFIGSIPPGSLNLIVFQLGLNKQIEVAIRFTIAVAIVEYPYAWISVIFADMVTSSPVIIANMKLITAVAITIFAVITLLPAKQQASPLVQGFNKSGFRRGVVLSILNPQAIPFWIVATAYLKEKWSLTVSTAWELHAYLLGISLGTVALLLIFTYFAQKIVVRFGDPGKLKKIPGYMLLALGLYGFVDYFFLS</sequence>
<feature type="transmembrane region" description="Helical" evidence="6">
    <location>
        <begin position="71"/>
        <end position="92"/>
    </location>
</feature>
<keyword evidence="5 6" id="KW-0472">Membrane</keyword>
<dbReference type="RefSeq" id="WP_112745274.1">
    <property type="nucleotide sequence ID" value="NZ_QMFY01000001.1"/>
</dbReference>
<dbReference type="AlphaFoldDB" id="A0A364Y9L2"/>
<reference evidence="7 8" key="1">
    <citation type="submission" date="2018-06" db="EMBL/GenBank/DDBJ databases">
        <title>Chryseolinea flavus sp. nov., a member of the phylum Bacteroidetes isolated from soil.</title>
        <authorList>
            <person name="Li Y."/>
            <person name="Wang J."/>
        </authorList>
    </citation>
    <scope>NUCLEOTIDE SEQUENCE [LARGE SCALE GENOMIC DNA]</scope>
    <source>
        <strain evidence="7 8">SDU1-6</strain>
    </source>
</reference>
<evidence type="ECO:0000256" key="3">
    <source>
        <dbReference type="ARBA" id="ARBA00022692"/>
    </source>
</evidence>
<gene>
    <name evidence="7" type="ORF">DQQ10_02880</name>
</gene>
<accession>A0A364Y9L2</accession>
<feature type="transmembrane region" description="Helical" evidence="6">
    <location>
        <begin position="39"/>
        <end position="59"/>
    </location>
</feature>
<feature type="transmembrane region" description="Helical" evidence="6">
    <location>
        <begin position="150"/>
        <end position="169"/>
    </location>
</feature>
<dbReference type="GO" id="GO:0005886">
    <property type="term" value="C:plasma membrane"/>
    <property type="evidence" value="ECO:0007669"/>
    <property type="project" value="UniProtKB-SubCell"/>
</dbReference>
<name>A0A364Y9L2_9BACT</name>
<dbReference type="Pfam" id="PF01810">
    <property type="entry name" value="LysE"/>
    <property type="match status" value="1"/>
</dbReference>
<proteinExistence type="predicted"/>
<evidence type="ECO:0000313" key="8">
    <source>
        <dbReference type="Proteomes" id="UP000251889"/>
    </source>
</evidence>